<dbReference type="Proteomes" id="UP000324897">
    <property type="component" value="Chromosome 6"/>
</dbReference>
<evidence type="ECO:0000256" key="1">
    <source>
        <dbReference type="SAM" id="MobiDB-lite"/>
    </source>
</evidence>
<keyword evidence="3" id="KW-1185">Reference proteome</keyword>
<proteinExistence type="predicted"/>
<name>A0A5J9WSQ9_9POAL</name>
<evidence type="ECO:0000313" key="2">
    <source>
        <dbReference type="EMBL" id="TVU51163.1"/>
    </source>
</evidence>
<dbReference type="AlphaFoldDB" id="A0A5J9WSQ9"/>
<reference evidence="2 3" key="1">
    <citation type="journal article" date="2019" name="Sci. Rep.">
        <title>A high-quality genome of Eragrostis curvula grass provides insights into Poaceae evolution and supports new strategies to enhance forage quality.</title>
        <authorList>
            <person name="Carballo J."/>
            <person name="Santos B.A.C.M."/>
            <person name="Zappacosta D."/>
            <person name="Garbus I."/>
            <person name="Selva J.P."/>
            <person name="Gallo C.A."/>
            <person name="Diaz A."/>
            <person name="Albertini E."/>
            <person name="Caccamo M."/>
            <person name="Echenique V."/>
        </authorList>
    </citation>
    <scope>NUCLEOTIDE SEQUENCE [LARGE SCALE GENOMIC DNA]</scope>
    <source>
        <strain evidence="3">cv. Victoria</strain>
        <tissue evidence="2">Leaf</tissue>
    </source>
</reference>
<sequence length="188" mass="20187">MKHPQPCTSRSSRTRTPSPDGGAARLGLLIGCGGVHWARRTTLPAPSLLRPRLAPLPICQCELPAQDTKSGAGSALRLLATSSRPTCLTCSSRPAAETEQDRIASAAVPLAEHFALVMGRKPNHSCEELASQRTAEAQNADKERLMDQKLERMNALAHIVARIVSSPNSTSGNELQNAKEQDSKICFI</sequence>
<feature type="non-terminal residue" evidence="2">
    <location>
        <position position="1"/>
    </location>
</feature>
<accession>A0A5J9WSQ9</accession>
<dbReference type="Gramene" id="TVU51163">
    <property type="protein sequence ID" value="TVU51163"/>
    <property type="gene ID" value="EJB05_02571"/>
</dbReference>
<protein>
    <submittedName>
        <fullName evidence="2">Uncharacterized protein</fullName>
    </submittedName>
</protein>
<dbReference type="EMBL" id="RWGY01000002">
    <property type="protein sequence ID" value="TVU51163.1"/>
    <property type="molecule type" value="Genomic_DNA"/>
</dbReference>
<organism evidence="2 3">
    <name type="scientific">Eragrostis curvula</name>
    <name type="common">weeping love grass</name>
    <dbReference type="NCBI Taxonomy" id="38414"/>
    <lineage>
        <taxon>Eukaryota</taxon>
        <taxon>Viridiplantae</taxon>
        <taxon>Streptophyta</taxon>
        <taxon>Embryophyta</taxon>
        <taxon>Tracheophyta</taxon>
        <taxon>Spermatophyta</taxon>
        <taxon>Magnoliopsida</taxon>
        <taxon>Liliopsida</taxon>
        <taxon>Poales</taxon>
        <taxon>Poaceae</taxon>
        <taxon>PACMAD clade</taxon>
        <taxon>Chloridoideae</taxon>
        <taxon>Eragrostideae</taxon>
        <taxon>Eragrostidinae</taxon>
        <taxon>Eragrostis</taxon>
    </lineage>
</organism>
<feature type="compositionally biased region" description="Low complexity" evidence="1">
    <location>
        <begin position="1"/>
        <end position="19"/>
    </location>
</feature>
<evidence type="ECO:0000313" key="3">
    <source>
        <dbReference type="Proteomes" id="UP000324897"/>
    </source>
</evidence>
<comment type="caution">
    <text evidence="2">The sequence shown here is derived from an EMBL/GenBank/DDBJ whole genome shotgun (WGS) entry which is preliminary data.</text>
</comment>
<gene>
    <name evidence="2" type="ORF">EJB05_02571</name>
</gene>
<feature type="region of interest" description="Disordered" evidence="1">
    <location>
        <begin position="1"/>
        <end position="22"/>
    </location>
</feature>